<dbReference type="EMBL" id="ML975374">
    <property type="protein sequence ID" value="KAF1831094.1"/>
    <property type="molecule type" value="Genomic_DNA"/>
</dbReference>
<dbReference type="AlphaFoldDB" id="A0A6A5K9H6"/>
<dbReference type="OrthoDB" id="3904016at2759"/>
<evidence type="ECO:0000256" key="2">
    <source>
        <dbReference type="SAM" id="MobiDB-lite"/>
    </source>
</evidence>
<reference evidence="3" key="1">
    <citation type="submission" date="2020-01" db="EMBL/GenBank/DDBJ databases">
        <authorList>
            <consortium name="DOE Joint Genome Institute"/>
            <person name="Haridas S."/>
            <person name="Albert R."/>
            <person name="Binder M."/>
            <person name="Bloem J."/>
            <person name="Labutti K."/>
            <person name="Salamov A."/>
            <person name="Andreopoulos B."/>
            <person name="Baker S.E."/>
            <person name="Barry K."/>
            <person name="Bills G."/>
            <person name="Bluhm B.H."/>
            <person name="Cannon C."/>
            <person name="Castanera R."/>
            <person name="Culley D.E."/>
            <person name="Daum C."/>
            <person name="Ezra D."/>
            <person name="Gonzalez J.B."/>
            <person name="Henrissat B."/>
            <person name="Kuo A."/>
            <person name="Liang C."/>
            <person name="Lipzen A."/>
            <person name="Lutzoni F."/>
            <person name="Magnuson J."/>
            <person name="Mondo S."/>
            <person name="Nolan M."/>
            <person name="Ohm R."/>
            <person name="Pangilinan J."/>
            <person name="Park H.-J."/>
            <person name="Ramirez L."/>
            <person name="Alfaro M."/>
            <person name="Sun H."/>
            <person name="Tritt A."/>
            <person name="Yoshinaga Y."/>
            <person name="Zwiers L.-H."/>
            <person name="Turgeon B.G."/>
            <person name="Goodwin S.B."/>
            <person name="Spatafora J.W."/>
            <person name="Crous P.W."/>
            <person name="Grigoriev I.V."/>
        </authorList>
    </citation>
    <scope>NUCLEOTIDE SEQUENCE</scope>
    <source>
        <strain evidence="3">P77</strain>
    </source>
</reference>
<organism evidence="3 4">
    <name type="scientific">Decorospora gaudefroyi</name>
    <dbReference type="NCBI Taxonomy" id="184978"/>
    <lineage>
        <taxon>Eukaryota</taxon>
        <taxon>Fungi</taxon>
        <taxon>Dikarya</taxon>
        <taxon>Ascomycota</taxon>
        <taxon>Pezizomycotina</taxon>
        <taxon>Dothideomycetes</taxon>
        <taxon>Pleosporomycetidae</taxon>
        <taxon>Pleosporales</taxon>
        <taxon>Pleosporineae</taxon>
        <taxon>Pleosporaceae</taxon>
        <taxon>Decorospora</taxon>
    </lineage>
</organism>
<feature type="compositionally biased region" description="Polar residues" evidence="2">
    <location>
        <begin position="301"/>
        <end position="312"/>
    </location>
</feature>
<feature type="region of interest" description="Disordered" evidence="2">
    <location>
        <begin position="298"/>
        <end position="330"/>
    </location>
</feature>
<feature type="region of interest" description="Disordered" evidence="2">
    <location>
        <begin position="132"/>
        <end position="151"/>
    </location>
</feature>
<evidence type="ECO:0000313" key="3">
    <source>
        <dbReference type="EMBL" id="KAF1831094.1"/>
    </source>
</evidence>
<keyword evidence="4" id="KW-1185">Reference proteome</keyword>
<evidence type="ECO:0000256" key="1">
    <source>
        <dbReference type="SAM" id="Coils"/>
    </source>
</evidence>
<sequence>MECGLPTSQPWSIPTTQRFYPVNEAALWPVDLLRLQAEREILENGLANCVTYLHALRRKVARTERRLCAEPSLPHKKRKKMQQGKRELEKEIKNRERDEQALLNNLQACQTNIYIAETTSPLSTTLSSMVPDLASRSTPGSCPEESEPTELSWNGWTDETVVSPFQKHSSSSFFADDVDPNDSTPIRNMNKAMDDDNRHTLSIVPCMEDMKDTLPVPPNTARSHFLLSPDAAVFEPYGAYSGQGAILGQQLADLHLSSSLAISALKTKALALMEMRRHTDAGIVQVRRPSSLKKIVEESGSHTWGFTTPQQSPHKDTEGGKLKRSRTNSL</sequence>
<name>A0A6A5K9H6_9PLEO</name>
<dbReference type="Proteomes" id="UP000800040">
    <property type="component" value="Unassembled WGS sequence"/>
</dbReference>
<accession>A0A6A5K9H6</accession>
<feature type="coiled-coil region" evidence="1">
    <location>
        <begin position="78"/>
        <end position="105"/>
    </location>
</feature>
<evidence type="ECO:0000313" key="4">
    <source>
        <dbReference type="Proteomes" id="UP000800040"/>
    </source>
</evidence>
<keyword evidence="1" id="KW-0175">Coiled coil</keyword>
<protein>
    <submittedName>
        <fullName evidence="3">Uncharacterized protein</fullName>
    </submittedName>
</protein>
<gene>
    <name evidence="3" type="ORF">BDW02DRAFT_71186</name>
</gene>
<proteinExistence type="predicted"/>